<protein>
    <submittedName>
        <fullName evidence="2">Uncharacterized protein</fullName>
    </submittedName>
</protein>
<keyword evidence="1" id="KW-1133">Transmembrane helix</keyword>
<feature type="transmembrane region" description="Helical" evidence="1">
    <location>
        <begin position="293"/>
        <end position="312"/>
    </location>
</feature>
<dbReference type="EMBL" id="JBGBPQ010000014">
    <property type="protein sequence ID" value="KAL1511210.1"/>
    <property type="molecule type" value="Genomic_DNA"/>
</dbReference>
<organism evidence="2 3">
    <name type="scientific">Prymnesium parvum</name>
    <name type="common">Toxic golden alga</name>
    <dbReference type="NCBI Taxonomy" id="97485"/>
    <lineage>
        <taxon>Eukaryota</taxon>
        <taxon>Haptista</taxon>
        <taxon>Haptophyta</taxon>
        <taxon>Prymnesiophyceae</taxon>
        <taxon>Prymnesiales</taxon>
        <taxon>Prymnesiaceae</taxon>
        <taxon>Prymnesium</taxon>
    </lineage>
</organism>
<gene>
    <name evidence="2" type="ORF">AB1Y20_006024</name>
</gene>
<keyword evidence="3" id="KW-1185">Reference proteome</keyword>
<feature type="transmembrane region" description="Helical" evidence="1">
    <location>
        <begin position="242"/>
        <end position="265"/>
    </location>
</feature>
<reference evidence="2 3" key="1">
    <citation type="journal article" date="2024" name="Science">
        <title>Giant polyketide synthase enzymes in the biosynthesis of giant marine polyether toxins.</title>
        <authorList>
            <person name="Fallon T.R."/>
            <person name="Shende V.V."/>
            <person name="Wierzbicki I.H."/>
            <person name="Pendleton A.L."/>
            <person name="Watervoot N.F."/>
            <person name="Auber R.P."/>
            <person name="Gonzalez D.J."/>
            <person name="Wisecaver J.H."/>
            <person name="Moore B.S."/>
        </authorList>
    </citation>
    <scope>NUCLEOTIDE SEQUENCE [LARGE SCALE GENOMIC DNA]</scope>
    <source>
        <strain evidence="2 3">12B1</strain>
    </source>
</reference>
<feature type="transmembrane region" description="Helical" evidence="1">
    <location>
        <begin position="332"/>
        <end position="355"/>
    </location>
</feature>
<dbReference type="AlphaFoldDB" id="A0AB34J3F3"/>
<proteinExistence type="predicted"/>
<sequence>MLPPRGVLLRAFSPCASPLMISDPHGAGRALAVTGGSTAFAAVVTLPPQPEFWDAGEAMLAAAPLCTLAAMFSLVFAAWSVFGSELHPITAKARGIEPPPAHAFGVLGLSGALLGTAAIAFGWYPLPVAVTPVELAHCVVPFALWCVDVRLLRWLNPHVDWPEEALSLPANYGEEHSSLVGAALAFIGVLWFEVYVQQLVASPLTESGWPLIGSAALIALNAGFVNHALANGLQNGILCTEFYWTVSLMFGLSNSVLPVGIYHHLMYSMPTFVRSYDEAVQSAPRSDLHAVRLHVALAAWHLAVFSALSLVVPRAMELQPASASLSFSFSPSAMFGLFGVGLIGTAVVGAIPTWIEDAKIKTE</sequence>
<keyword evidence="1" id="KW-0472">Membrane</keyword>
<name>A0AB34J3F3_PRYPA</name>
<feature type="transmembrane region" description="Helical" evidence="1">
    <location>
        <begin position="58"/>
        <end position="82"/>
    </location>
</feature>
<feature type="transmembrane region" description="Helical" evidence="1">
    <location>
        <begin position="208"/>
        <end position="230"/>
    </location>
</feature>
<feature type="transmembrane region" description="Helical" evidence="1">
    <location>
        <begin position="176"/>
        <end position="196"/>
    </location>
</feature>
<evidence type="ECO:0000313" key="2">
    <source>
        <dbReference type="EMBL" id="KAL1511210.1"/>
    </source>
</evidence>
<keyword evidence="1" id="KW-0812">Transmembrane</keyword>
<evidence type="ECO:0000313" key="3">
    <source>
        <dbReference type="Proteomes" id="UP001515480"/>
    </source>
</evidence>
<feature type="transmembrane region" description="Helical" evidence="1">
    <location>
        <begin position="103"/>
        <end position="124"/>
    </location>
</feature>
<comment type="caution">
    <text evidence="2">The sequence shown here is derived from an EMBL/GenBank/DDBJ whole genome shotgun (WGS) entry which is preliminary data.</text>
</comment>
<accession>A0AB34J3F3</accession>
<evidence type="ECO:0000256" key="1">
    <source>
        <dbReference type="SAM" id="Phobius"/>
    </source>
</evidence>
<dbReference type="Proteomes" id="UP001515480">
    <property type="component" value="Unassembled WGS sequence"/>
</dbReference>